<organism evidence="2 3">
    <name type="scientific">Candidatus Avoscillospira stercorigallinarum</name>
    <dbReference type="NCBI Taxonomy" id="2840708"/>
    <lineage>
        <taxon>Bacteria</taxon>
        <taxon>Bacillati</taxon>
        <taxon>Bacillota</taxon>
        <taxon>Clostridia</taxon>
        <taxon>Eubacteriales</taxon>
        <taxon>Oscillospiraceae</taxon>
        <taxon>Oscillospiraceae incertae sedis</taxon>
        <taxon>Candidatus Avoscillospira</taxon>
    </lineage>
</organism>
<reference evidence="2" key="1">
    <citation type="submission" date="2020-10" db="EMBL/GenBank/DDBJ databases">
        <authorList>
            <person name="Gilroy R."/>
        </authorList>
    </citation>
    <scope>NUCLEOTIDE SEQUENCE</scope>
    <source>
        <strain evidence="2">ChiSjej2B20-13462</strain>
    </source>
</reference>
<evidence type="ECO:0000313" key="2">
    <source>
        <dbReference type="EMBL" id="HIQ69828.1"/>
    </source>
</evidence>
<evidence type="ECO:0000313" key="3">
    <source>
        <dbReference type="Proteomes" id="UP000886874"/>
    </source>
</evidence>
<accession>A0A9D1CP73</accession>
<evidence type="ECO:0000256" key="1">
    <source>
        <dbReference type="SAM" id="Phobius"/>
    </source>
</evidence>
<dbReference type="Proteomes" id="UP000886874">
    <property type="component" value="Unassembled WGS sequence"/>
</dbReference>
<feature type="transmembrane region" description="Helical" evidence="1">
    <location>
        <begin position="109"/>
        <end position="131"/>
    </location>
</feature>
<keyword evidence="1" id="KW-0812">Transmembrane</keyword>
<sequence>MHASQVYRKYLMWGLYALLFLAVLLIQEIPLGRQRFFGAKLNLMPMTVVLITMHLGHEVGGLFGLLAGCFWCMSGADDGSAAILTWTVLSIAAGYLCDVMFPRRFLPALALSLAALLFHGGIVFLLNVLLTGAPWSLGLQTLISAGLSLLACPVLYFLCRAIGKVVG</sequence>
<gene>
    <name evidence="2" type="ORF">IAA67_05830</name>
</gene>
<feature type="transmembrane region" description="Helical" evidence="1">
    <location>
        <begin position="43"/>
        <end position="67"/>
    </location>
</feature>
<evidence type="ECO:0008006" key="4">
    <source>
        <dbReference type="Google" id="ProtNLM"/>
    </source>
</evidence>
<comment type="caution">
    <text evidence="2">The sequence shown here is derived from an EMBL/GenBank/DDBJ whole genome shotgun (WGS) entry which is preliminary data.</text>
</comment>
<reference evidence="2" key="2">
    <citation type="journal article" date="2021" name="PeerJ">
        <title>Extensive microbial diversity within the chicken gut microbiome revealed by metagenomics and culture.</title>
        <authorList>
            <person name="Gilroy R."/>
            <person name="Ravi A."/>
            <person name="Getino M."/>
            <person name="Pursley I."/>
            <person name="Horton D.L."/>
            <person name="Alikhan N.F."/>
            <person name="Baker D."/>
            <person name="Gharbi K."/>
            <person name="Hall N."/>
            <person name="Watson M."/>
            <person name="Adriaenssens E.M."/>
            <person name="Foster-Nyarko E."/>
            <person name="Jarju S."/>
            <person name="Secka A."/>
            <person name="Antonio M."/>
            <person name="Oren A."/>
            <person name="Chaudhuri R.R."/>
            <person name="La Ragione R."/>
            <person name="Hildebrand F."/>
            <person name="Pallen M.J."/>
        </authorList>
    </citation>
    <scope>NUCLEOTIDE SEQUENCE</scope>
    <source>
        <strain evidence="2">ChiSjej2B20-13462</strain>
    </source>
</reference>
<feature type="transmembrane region" description="Helical" evidence="1">
    <location>
        <begin position="137"/>
        <end position="159"/>
    </location>
</feature>
<feature type="transmembrane region" description="Helical" evidence="1">
    <location>
        <begin position="79"/>
        <end position="97"/>
    </location>
</feature>
<keyword evidence="1" id="KW-1133">Transmembrane helix</keyword>
<protein>
    <recommendedName>
        <fullName evidence="4">Rod shape-determining protein MreD</fullName>
    </recommendedName>
</protein>
<dbReference type="EMBL" id="DVFN01000089">
    <property type="protein sequence ID" value="HIQ69828.1"/>
    <property type="molecule type" value="Genomic_DNA"/>
</dbReference>
<feature type="transmembrane region" description="Helical" evidence="1">
    <location>
        <begin position="12"/>
        <end position="31"/>
    </location>
</feature>
<name>A0A9D1CP73_9FIRM</name>
<keyword evidence="1" id="KW-0472">Membrane</keyword>
<dbReference type="AlphaFoldDB" id="A0A9D1CP73"/>
<proteinExistence type="predicted"/>